<dbReference type="CDD" id="cd03205">
    <property type="entry name" value="GST_C_6"/>
    <property type="match status" value="1"/>
</dbReference>
<protein>
    <submittedName>
        <fullName evidence="2">Glutathione S-transferase</fullName>
    </submittedName>
</protein>
<dbReference type="Proteomes" id="UP000194664">
    <property type="component" value="Unassembled WGS sequence"/>
</dbReference>
<dbReference type="InterPro" id="IPR004045">
    <property type="entry name" value="Glutathione_S-Trfase_N"/>
</dbReference>
<dbReference type="GO" id="GO:0016740">
    <property type="term" value="F:transferase activity"/>
    <property type="evidence" value="ECO:0007669"/>
    <property type="project" value="UniProtKB-KW"/>
</dbReference>
<sequence length="201" mass="22454">MKLIASPTSPFVRKVRVLLHETGKTDAIEQVMVATTPLASDSQAVAANPIGKIPALVRDSGPAIYDSRVITQFLNATWDLGMYPAAREWEIKTLESQADAILDAAVTVVYEQKLRPEELHYETWFDAQRQKIDRAVADIESRWMSHLAGPLDMSHIAVGVALSYLDFRMPDRDWRANAPALADWHAKFAARQSMIDTVPPQ</sequence>
<dbReference type="PROSITE" id="PS50404">
    <property type="entry name" value="GST_NTER"/>
    <property type="match status" value="1"/>
</dbReference>
<dbReference type="AlphaFoldDB" id="A0A251WYP4"/>
<proteinExistence type="predicted"/>
<dbReference type="EMBL" id="MSPP01000002">
    <property type="protein sequence ID" value="OUD09599.1"/>
    <property type="molecule type" value="Genomic_DNA"/>
</dbReference>
<dbReference type="RefSeq" id="WP_086450934.1">
    <property type="nucleotide sequence ID" value="NZ_MSPP01000002.1"/>
</dbReference>
<dbReference type="Pfam" id="PF13409">
    <property type="entry name" value="GST_N_2"/>
    <property type="match status" value="1"/>
</dbReference>
<dbReference type="CDD" id="cd03049">
    <property type="entry name" value="GST_N_3"/>
    <property type="match status" value="1"/>
</dbReference>
<keyword evidence="3" id="KW-1185">Reference proteome</keyword>
<dbReference type="SUPFAM" id="SSF47616">
    <property type="entry name" value="GST C-terminal domain-like"/>
    <property type="match status" value="1"/>
</dbReference>
<dbReference type="InterPro" id="IPR036282">
    <property type="entry name" value="Glutathione-S-Trfase_C_sf"/>
</dbReference>
<comment type="caution">
    <text evidence="2">The sequence shown here is derived from an EMBL/GenBank/DDBJ whole genome shotgun (WGS) entry which is preliminary data.</text>
</comment>
<dbReference type="Gene3D" id="1.20.1050.10">
    <property type="match status" value="1"/>
</dbReference>
<dbReference type="Pfam" id="PF13410">
    <property type="entry name" value="GST_C_2"/>
    <property type="match status" value="1"/>
</dbReference>
<dbReference type="SUPFAM" id="SSF52833">
    <property type="entry name" value="Thioredoxin-like"/>
    <property type="match status" value="1"/>
</dbReference>
<reference evidence="2 3" key="1">
    <citation type="submission" date="2016-12" db="EMBL/GenBank/DDBJ databases">
        <title>The draft genome sequence of HSLHS2.</title>
        <authorList>
            <person name="Hu D."/>
            <person name="Wang L."/>
            <person name="Shao Z."/>
        </authorList>
    </citation>
    <scope>NUCLEOTIDE SEQUENCE [LARGE SCALE GENOMIC DNA]</scope>
    <source>
        <strain evidence="2">MCCC 1A06712</strain>
    </source>
</reference>
<gene>
    <name evidence="2" type="ORF">BVC71_07075</name>
</gene>
<organism evidence="2 3">
    <name type="scientific">Marivivens niveibacter</name>
    <dbReference type="NCBI Taxonomy" id="1930667"/>
    <lineage>
        <taxon>Bacteria</taxon>
        <taxon>Pseudomonadati</taxon>
        <taxon>Pseudomonadota</taxon>
        <taxon>Alphaproteobacteria</taxon>
        <taxon>Rhodobacterales</taxon>
        <taxon>Paracoccaceae</taxon>
        <taxon>Marivivens group</taxon>
        <taxon>Marivivens</taxon>
    </lineage>
</organism>
<evidence type="ECO:0000313" key="2">
    <source>
        <dbReference type="EMBL" id="OUD09599.1"/>
    </source>
</evidence>
<evidence type="ECO:0000313" key="3">
    <source>
        <dbReference type="Proteomes" id="UP000194664"/>
    </source>
</evidence>
<dbReference type="InterPro" id="IPR036249">
    <property type="entry name" value="Thioredoxin-like_sf"/>
</dbReference>
<name>A0A251WYP4_9RHOB</name>
<dbReference type="Gene3D" id="3.40.30.10">
    <property type="entry name" value="Glutaredoxin"/>
    <property type="match status" value="1"/>
</dbReference>
<dbReference type="OrthoDB" id="9795329at2"/>
<evidence type="ECO:0000259" key="1">
    <source>
        <dbReference type="PROSITE" id="PS50404"/>
    </source>
</evidence>
<feature type="domain" description="GST N-terminal" evidence="1">
    <location>
        <begin position="1"/>
        <end position="82"/>
    </location>
</feature>
<accession>A0A251WYP4</accession>
<keyword evidence="2" id="KW-0808">Transferase</keyword>